<organism evidence="2 3">
    <name type="scientific">Heracleum sosnowskyi</name>
    <dbReference type="NCBI Taxonomy" id="360622"/>
    <lineage>
        <taxon>Eukaryota</taxon>
        <taxon>Viridiplantae</taxon>
        <taxon>Streptophyta</taxon>
        <taxon>Embryophyta</taxon>
        <taxon>Tracheophyta</taxon>
        <taxon>Spermatophyta</taxon>
        <taxon>Magnoliopsida</taxon>
        <taxon>eudicotyledons</taxon>
        <taxon>Gunneridae</taxon>
        <taxon>Pentapetalae</taxon>
        <taxon>asterids</taxon>
        <taxon>campanulids</taxon>
        <taxon>Apiales</taxon>
        <taxon>Apiaceae</taxon>
        <taxon>Apioideae</taxon>
        <taxon>apioid superclade</taxon>
        <taxon>Tordylieae</taxon>
        <taxon>Tordyliinae</taxon>
        <taxon>Heracleum</taxon>
    </lineage>
</organism>
<evidence type="ECO:0000313" key="3">
    <source>
        <dbReference type="Proteomes" id="UP001237642"/>
    </source>
</evidence>
<evidence type="ECO:0000313" key="2">
    <source>
        <dbReference type="EMBL" id="KAK1397506.1"/>
    </source>
</evidence>
<dbReference type="Proteomes" id="UP001237642">
    <property type="component" value="Unassembled WGS sequence"/>
</dbReference>
<dbReference type="AlphaFoldDB" id="A0AAD8J5B7"/>
<reference evidence="2" key="1">
    <citation type="submission" date="2023-02" db="EMBL/GenBank/DDBJ databases">
        <title>Genome of toxic invasive species Heracleum sosnowskyi carries increased number of genes despite the absence of recent whole-genome duplications.</title>
        <authorList>
            <person name="Schelkunov M."/>
            <person name="Shtratnikova V."/>
            <person name="Makarenko M."/>
            <person name="Klepikova A."/>
            <person name="Omelchenko D."/>
            <person name="Novikova G."/>
            <person name="Obukhova E."/>
            <person name="Bogdanov V."/>
            <person name="Penin A."/>
            <person name="Logacheva M."/>
        </authorList>
    </citation>
    <scope>NUCLEOTIDE SEQUENCE</scope>
    <source>
        <strain evidence="2">Hsosn_3</strain>
        <tissue evidence="2">Leaf</tissue>
    </source>
</reference>
<keyword evidence="3" id="KW-1185">Reference proteome</keyword>
<reference evidence="2" key="2">
    <citation type="submission" date="2023-05" db="EMBL/GenBank/DDBJ databases">
        <authorList>
            <person name="Schelkunov M.I."/>
        </authorList>
    </citation>
    <scope>NUCLEOTIDE SEQUENCE</scope>
    <source>
        <strain evidence="2">Hsosn_3</strain>
        <tissue evidence="2">Leaf</tissue>
    </source>
</reference>
<feature type="region of interest" description="Disordered" evidence="1">
    <location>
        <begin position="1"/>
        <end position="28"/>
    </location>
</feature>
<gene>
    <name evidence="2" type="ORF">POM88_007369</name>
</gene>
<evidence type="ECO:0000256" key="1">
    <source>
        <dbReference type="SAM" id="MobiDB-lite"/>
    </source>
</evidence>
<proteinExistence type="predicted"/>
<sequence length="150" mass="17028">MLDKSDDAGKELGIFMVSPTKEQLQNSGEELAREKGPESIENQHAAFNIPGSRDDNVSVDNIVDIFNESHLESETNKNAHQKVDCYNSNKSDEDFTRTVTTTKRLGDLLVVQKNIYEPWFSPNKMFAKEIWKSIFVPGVMDPITLQMKPH</sequence>
<protein>
    <submittedName>
        <fullName evidence="2">Uncharacterized protein</fullName>
    </submittedName>
</protein>
<feature type="compositionally biased region" description="Basic and acidic residues" evidence="1">
    <location>
        <begin position="1"/>
        <end position="10"/>
    </location>
</feature>
<accession>A0AAD8J5B7</accession>
<dbReference type="EMBL" id="JAUIZM010000002">
    <property type="protein sequence ID" value="KAK1397506.1"/>
    <property type="molecule type" value="Genomic_DNA"/>
</dbReference>
<comment type="caution">
    <text evidence="2">The sequence shown here is derived from an EMBL/GenBank/DDBJ whole genome shotgun (WGS) entry which is preliminary data.</text>
</comment>
<name>A0AAD8J5B7_9APIA</name>